<organism evidence="4">
    <name type="scientific">Timema douglasi</name>
    <name type="common">Walking stick</name>
    <dbReference type="NCBI Taxonomy" id="61478"/>
    <lineage>
        <taxon>Eukaryota</taxon>
        <taxon>Metazoa</taxon>
        <taxon>Ecdysozoa</taxon>
        <taxon>Arthropoda</taxon>
        <taxon>Hexapoda</taxon>
        <taxon>Insecta</taxon>
        <taxon>Pterygota</taxon>
        <taxon>Neoptera</taxon>
        <taxon>Polyneoptera</taxon>
        <taxon>Phasmatodea</taxon>
        <taxon>Timematodea</taxon>
        <taxon>Timematoidea</taxon>
        <taxon>Timematidae</taxon>
        <taxon>Timema</taxon>
    </lineage>
</organism>
<evidence type="ECO:0000256" key="1">
    <source>
        <dbReference type="ARBA" id="ARBA00009743"/>
    </source>
</evidence>
<dbReference type="GO" id="GO:0009311">
    <property type="term" value="P:oligosaccharide metabolic process"/>
    <property type="evidence" value="ECO:0007669"/>
    <property type="project" value="TreeGrafter"/>
</dbReference>
<gene>
    <name evidence="4" type="ORF">TDIB3V08_LOCUS6349</name>
</gene>
<dbReference type="Gene3D" id="3.20.20.70">
    <property type="entry name" value="Aldolase class I"/>
    <property type="match status" value="1"/>
</dbReference>
<evidence type="ECO:0000256" key="2">
    <source>
        <dbReference type="ARBA" id="ARBA00022801"/>
    </source>
</evidence>
<keyword evidence="2" id="KW-0378">Hydrolase</keyword>
<dbReference type="EMBL" id="OA567263">
    <property type="protein sequence ID" value="CAD7200119.1"/>
    <property type="molecule type" value="Genomic_DNA"/>
</dbReference>
<evidence type="ECO:0008006" key="5">
    <source>
        <dbReference type="Google" id="ProtNLM"/>
    </source>
</evidence>
<sequence length="98" mass="11066">MKIHAKGLKFGIYEDYGNYTCAGYPGILGFLEKDANTFASWDVDYVKLDGCYSHPRDMDRGELAFRCLGSTPKCFLAYPVHHPETIASEQHSLSEIEK</sequence>
<dbReference type="GO" id="GO:0004557">
    <property type="term" value="F:alpha-galactosidase activity"/>
    <property type="evidence" value="ECO:0007669"/>
    <property type="project" value="TreeGrafter"/>
</dbReference>
<dbReference type="SUPFAM" id="SSF51445">
    <property type="entry name" value="(Trans)glycosidases"/>
    <property type="match status" value="1"/>
</dbReference>
<dbReference type="AlphaFoldDB" id="A0A7R8VNB5"/>
<proteinExistence type="inferred from homology"/>
<dbReference type="Pfam" id="PF16499">
    <property type="entry name" value="Melibiase_2"/>
    <property type="match status" value="1"/>
</dbReference>
<name>A0A7R8VNB5_TIMDO</name>
<dbReference type="GO" id="GO:0005737">
    <property type="term" value="C:cytoplasm"/>
    <property type="evidence" value="ECO:0007669"/>
    <property type="project" value="TreeGrafter"/>
</dbReference>
<evidence type="ECO:0000313" key="4">
    <source>
        <dbReference type="EMBL" id="CAD7200119.1"/>
    </source>
</evidence>
<dbReference type="InterPro" id="IPR017853">
    <property type="entry name" value="GH"/>
</dbReference>
<dbReference type="GO" id="GO:0016139">
    <property type="term" value="P:glycoside catabolic process"/>
    <property type="evidence" value="ECO:0007669"/>
    <property type="project" value="TreeGrafter"/>
</dbReference>
<dbReference type="PANTHER" id="PTHR11452">
    <property type="entry name" value="ALPHA-GALACTOSIDASE/ALPHA-N-ACETYLGALACTOSAMINIDASE"/>
    <property type="match status" value="1"/>
</dbReference>
<dbReference type="InterPro" id="IPR002241">
    <property type="entry name" value="Glyco_hydro_27"/>
</dbReference>
<accession>A0A7R8VNB5</accession>
<dbReference type="PANTHER" id="PTHR11452:SF86">
    <property type="entry name" value="ALPHA-GALACTOSIDASE"/>
    <property type="match status" value="1"/>
</dbReference>
<dbReference type="InterPro" id="IPR013785">
    <property type="entry name" value="Aldolase_TIM"/>
</dbReference>
<protein>
    <recommendedName>
        <fullName evidence="5">Alpha-galactosidase</fullName>
    </recommendedName>
</protein>
<keyword evidence="3" id="KW-0326">Glycosidase</keyword>
<evidence type="ECO:0000256" key="3">
    <source>
        <dbReference type="ARBA" id="ARBA00023295"/>
    </source>
</evidence>
<comment type="similarity">
    <text evidence="1">Belongs to the glycosyl hydrolase 27 family.</text>
</comment>
<reference evidence="4" key="1">
    <citation type="submission" date="2020-11" db="EMBL/GenBank/DDBJ databases">
        <authorList>
            <person name="Tran Van P."/>
        </authorList>
    </citation>
    <scope>NUCLEOTIDE SEQUENCE</scope>
</reference>